<reference evidence="3 4" key="1">
    <citation type="journal article" date="2017" name="Genome Announc.">
        <title>Draft Genome Sequence of a Sporulating and Motile Strain of Lachnotalea glycerini Isolated from Water in Quebec City, Canada.</title>
        <authorList>
            <person name="Maheux A.F."/>
            <person name="Boudreau D.K."/>
            <person name="Berube E."/>
            <person name="Boissinot M."/>
            <person name="Raymond F."/>
            <person name="Brodeur S."/>
            <person name="Corbeil J."/>
            <person name="Isabel S."/>
            <person name="Omar R.F."/>
            <person name="Bergeron M.G."/>
        </authorList>
    </citation>
    <scope>NUCLEOTIDE SEQUENCE [LARGE SCALE GENOMIC DNA]</scope>
    <source>
        <strain evidence="3 4">CCRI-19302</strain>
    </source>
</reference>
<dbReference type="Pfam" id="PF19610">
    <property type="entry name" value="DUF6115"/>
    <property type="match status" value="2"/>
</dbReference>
<evidence type="ECO:0000313" key="3">
    <source>
        <dbReference type="EMBL" id="RDY32497.1"/>
    </source>
</evidence>
<evidence type="ECO:0000313" key="4">
    <source>
        <dbReference type="Proteomes" id="UP000216411"/>
    </source>
</evidence>
<evidence type="ECO:0008006" key="5">
    <source>
        <dbReference type="Google" id="ProtNLM"/>
    </source>
</evidence>
<keyword evidence="2" id="KW-0472">Membrane</keyword>
<dbReference type="InterPro" id="IPR046118">
    <property type="entry name" value="DUF6115"/>
</dbReference>
<evidence type="ECO:0000256" key="2">
    <source>
        <dbReference type="SAM" id="Phobius"/>
    </source>
</evidence>
<name>A0A371JII1_9FIRM</name>
<keyword evidence="2" id="KW-1133">Transmembrane helix</keyword>
<comment type="caution">
    <text evidence="3">The sequence shown here is derived from an EMBL/GenBank/DDBJ whole genome shotgun (WGS) entry which is preliminary data.</text>
</comment>
<accession>A0A371JII1</accession>
<gene>
    <name evidence="3" type="ORF">CG710_003445</name>
</gene>
<feature type="transmembrane region" description="Helical" evidence="2">
    <location>
        <begin position="6"/>
        <end position="23"/>
    </location>
</feature>
<dbReference type="OrthoDB" id="2086261at2"/>
<dbReference type="AlphaFoldDB" id="A0A371JII1"/>
<organism evidence="3 4">
    <name type="scientific">Lachnotalea glycerini</name>
    <dbReference type="NCBI Taxonomy" id="1763509"/>
    <lineage>
        <taxon>Bacteria</taxon>
        <taxon>Bacillati</taxon>
        <taxon>Bacillota</taxon>
        <taxon>Clostridia</taxon>
        <taxon>Lachnospirales</taxon>
        <taxon>Lachnospiraceae</taxon>
        <taxon>Lachnotalea</taxon>
    </lineage>
</organism>
<dbReference type="EMBL" id="NOKA02000003">
    <property type="protein sequence ID" value="RDY32497.1"/>
    <property type="molecule type" value="Genomic_DNA"/>
</dbReference>
<feature type="coiled-coil region" evidence="1">
    <location>
        <begin position="168"/>
        <end position="195"/>
    </location>
</feature>
<keyword evidence="2" id="KW-0812">Transmembrane</keyword>
<keyword evidence="1" id="KW-0175">Coiled coil</keyword>
<evidence type="ECO:0000256" key="1">
    <source>
        <dbReference type="SAM" id="Coils"/>
    </source>
</evidence>
<proteinExistence type="predicted"/>
<dbReference type="Proteomes" id="UP000216411">
    <property type="component" value="Unassembled WGS sequence"/>
</dbReference>
<keyword evidence="4" id="KW-1185">Reference proteome</keyword>
<protein>
    <recommendedName>
        <fullName evidence="5">DUF2802 domain-containing protein</fullName>
    </recommendedName>
</protein>
<sequence>MTAFDIVIIIIGLIIFICSFFVSEKVTVGSEQLKASIDEDEIKKLINQQIHNMSDEINETISEAIDNSIEGVKRSMEKLSNEKIMAINEYSDTVMDSIHKNHNEVMFLYGMLNDKNKEIRETAELITKANKGISKKITDAFAVTEKMDKQMAEINIFATNQKESIDKLAKSASTIEILEEQIRNIELMALQFSNDMTNEEKNRSMKKLANDEESSLGISELDDIETNLVNLVADKNFENGKNRYEIDIENSDEDIEGILENISNDTTVENIKDTENASNYNSKILEMSQSGYTSLEIARTLGLGVGEVQLVIDLFEGGRR</sequence>
<dbReference type="RefSeq" id="WP_094379636.1">
    <property type="nucleotide sequence ID" value="NZ_NOKA02000003.1"/>
</dbReference>